<dbReference type="OrthoDB" id="9795289at2"/>
<feature type="transmembrane region" description="Helical" evidence="15">
    <location>
        <begin position="6"/>
        <end position="30"/>
    </location>
</feature>
<reference evidence="18 19" key="1">
    <citation type="submission" date="2019-03" db="EMBL/GenBank/DDBJ databases">
        <title>Genomic Encyclopedia of Archaeal and Bacterial Type Strains, Phase II (KMG-II): from individual species to whole genera.</title>
        <authorList>
            <person name="Goeker M."/>
        </authorList>
    </citation>
    <scope>NUCLEOTIDE SEQUENCE [LARGE SCALE GENOMIC DNA]</scope>
    <source>
        <strain evidence="18 19">DSM 22554</strain>
    </source>
</reference>
<dbReference type="GO" id="GO:0046933">
    <property type="term" value="F:proton-transporting ATP synthase activity, rotational mechanism"/>
    <property type="evidence" value="ECO:0007669"/>
    <property type="project" value="UniProtKB-UniRule"/>
</dbReference>
<keyword evidence="5 15" id="KW-0812">Transmembrane</keyword>
<evidence type="ECO:0000256" key="13">
    <source>
        <dbReference type="ARBA" id="ARBA00026054"/>
    </source>
</evidence>
<dbReference type="Pfam" id="PF00430">
    <property type="entry name" value="ATP-synt_B"/>
    <property type="match status" value="1"/>
</dbReference>
<evidence type="ECO:0000256" key="8">
    <source>
        <dbReference type="ARBA" id="ARBA00023065"/>
    </source>
</evidence>
<evidence type="ECO:0000256" key="10">
    <source>
        <dbReference type="ARBA" id="ARBA00023310"/>
    </source>
</evidence>
<dbReference type="AlphaFoldDB" id="A0A4R1LW97"/>
<comment type="subunit">
    <text evidence="13">F-type ATPases have 2 components, F(1) - the catalytic core - and F(0) - the membrane proton channel. F(1) has five subunits: alpha(3), beta(3), gamma(1), delta(1), epsilon(1). F(0) has four main subunits: a(1), b(2) and c(10-14). The alpha and beta chains form an alternating ring which encloses part of the gamma chain. F(1) is attached to F(0) by a central stalk formed by the gamma and epsilon chains, while a peripheral stalk is formed by the delta and b chains.</text>
</comment>
<comment type="function">
    <text evidence="12">Component of the F(0) channel, it forms part of the peripheral stalk, linking F(1) to F(0). The b'-subunit is a diverged and duplicated form of b found in plants and photosynthetic bacteria.</text>
</comment>
<evidence type="ECO:0000256" key="9">
    <source>
        <dbReference type="ARBA" id="ARBA00023136"/>
    </source>
</evidence>
<dbReference type="InterPro" id="IPR028987">
    <property type="entry name" value="ATP_synth_B-like_membr_sf"/>
</dbReference>
<evidence type="ECO:0000256" key="14">
    <source>
        <dbReference type="ARBA" id="ARBA00037847"/>
    </source>
</evidence>
<keyword evidence="2 15" id="KW-0813">Transport</keyword>
<evidence type="ECO:0000256" key="4">
    <source>
        <dbReference type="ARBA" id="ARBA00022547"/>
    </source>
</evidence>
<dbReference type="EMBL" id="SMGO01000002">
    <property type="protein sequence ID" value="TCK83405.1"/>
    <property type="molecule type" value="Genomic_DNA"/>
</dbReference>
<evidence type="ECO:0000256" key="2">
    <source>
        <dbReference type="ARBA" id="ARBA00022448"/>
    </source>
</evidence>
<dbReference type="GO" id="GO:0012505">
    <property type="term" value="C:endomembrane system"/>
    <property type="evidence" value="ECO:0007669"/>
    <property type="project" value="UniProtKB-SubCell"/>
</dbReference>
<keyword evidence="8 15" id="KW-0406">Ion transport</keyword>
<dbReference type="PANTHER" id="PTHR33445:SF1">
    <property type="entry name" value="ATP SYNTHASE SUBUNIT B"/>
    <property type="match status" value="1"/>
</dbReference>
<keyword evidence="10 15" id="KW-0066">ATP synthesis</keyword>
<comment type="caution">
    <text evidence="18">The sequence shown here is derived from an EMBL/GenBank/DDBJ whole genome shotgun (WGS) entry which is preliminary data.</text>
</comment>
<comment type="subunit">
    <text evidence="15">F-type ATPases have 2 components, F(1) - the catalytic core - and F(0) - the membrane proton channel. F(1) has five subunits: alpha(3), beta(3), gamma(1), delta(1), epsilon(1). F(0) has three main subunits: a(1), b(2) and c(10-14). The alpha and beta chains form an alternating ring which encloses part of the gamma chain. F(1) is attached to F(0) by a central stalk formed by the gamma and epsilon chains, while a peripheral stalk is formed by the delta and b chains.</text>
</comment>
<dbReference type="Proteomes" id="UP000294616">
    <property type="component" value="Unassembled WGS sequence"/>
</dbReference>
<evidence type="ECO:0000256" key="16">
    <source>
        <dbReference type="RuleBase" id="RU003848"/>
    </source>
</evidence>
<comment type="similarity">
    <text evidence="1 15 16">Belongs to the ATPase B chain family.</text>
</comment>
<dbReference type="HAMAP" id="MF_01398">
    <property type="entry name" value="ATP_synth_b_bprime"/>
    <property type="match status" value="1"/>
</dbReference>
<sequence length="164" mass="18619">MELVTPAIGLIFWQTIGFVILLFVLTKFAWKPVMKSISERERSIEAALDSAEKAKEEMARLTNENEHLLIQARAERDTILKEAKQLKDQIVSSAKAAAETEGAKMIEKARQEIEHQKVLALAEVKNEVSTLALDIARKVLHKNFQEQSNQEQLVNELLKDIKLN</sequence>
<keyword evidence="4 15" id="KW-0138">CF(0)</keyword>
<evidence type="ECO:0000313" key="19">
    <source>
        <dbReference type="Proteomes" id="UP000294616"/>
    </source>
</evidence>
<proteinExistence type="inferred from homology"/>
<protein>
    <recommendedName>
        <fullName evidence="15">ATP synthase subunit b</fullName>
    </recommendedName>
    <alternativeName>
        <fullName evidence="15">ATP synthase F(0) sector subunit b</fullName>
    </alternativeName>
    <alternativeName>
        <fullName evidence="15">ATPase subunit I</fullName>
    </alternativeName>
    <alternativeName>
        <fullName evidence="15">F-type ATPase subunit b</fullName>
        <shortName evidence="15">F-ATPase subunit b</shortName>
    </alternativeName>
</protein>
<name>A0A4R1LW97_9SPHI</name>
<evidence type="ECO:0000256" key="5">
    <source>
        <dbReference type="ARBA" id="ARBA00022692"/>
    </source>
</evidence>
<dbReference type="CDD" id="cd06503">
    <property type="entry name" value="ATP-synt_Fo_b"/>
    <property type="match status" value="1"/>
</dbReference>
<feature type="coiled-coil region" evidence="17">
    <location>
        <begin position="34"/>
        <end position="89"/>
    </location>
</feature>
<evidence type="ECO:0000256" key="11">
    <source>
        <dbReference type="ARBA" id="ARBA00025198"/>
    </source>
</evidence>
<keyword evidence="19" id="KW-1185">Reference proteome</keyword>
<evidence type="ECO:0000256" key="7">
    <source>
        <dbReference type="ARBA" id="ARBA00022989"/>
    </source>
</evidence>
<evidence type="ECO:0000256" key="17">
    <source>
        <dbReference type="SAM" id="Coils"/>
    </source>
</evidence>
<dbReference type="NCBIfam" id="TIGR01144">
    <property type="entry name" value="ATP_synt_b"/>
    <property type="match status" value="1"/>
</dbReference>
<dbReference type="GO" id="GO:0046961">
    <property type="term" value="F:proton-transporting ATPase activity, rotational mechanism"/>
    <property type="evidence" value="ECO:0007669"/>
    <property type="project" value="TreeGrafter"/>
</dbReference>
<evidence type="ECO:0000256" key="1">
    <source>
        <dbReference type="ARBA" id="ARBA00005513"/>
    </source>
</evidence>
<evidence type="ECO:0000256" key="12">
    <source>
        <dbReference type="ARBA" id="ARBA00025614"/>
    </source>
</evidence>
<comment type="function">
    <text evidence="11 15">F(1)F(0) ATP synthase produces ATP from ADP in the presence of a proton or sodium gradient. F-type ATPases consist of two structural domains, F(1) containing the extramembraneous catalytic core and F(0) containing the membrane proton channel, linked together by a central stalk and a peripheral stalk. During catalysis, ATP synthesis in the catalytic domain of F(1) is coupled via a rotary mechanism of the central stalk subunits to proton translocation.</text>
</comment>
<dbReference type="InterPro" id="IPR002146">
    <property type="entry name" value="ATP_synth_b/b'su_bac/chlpt"/>
</dbReference>
<evidence type="ECO:0000256" key="3">
    <source>
        <dbReference type="ARBA" id="ARBA00022475"/>
    </source>
</evidence>
<dbReference type="InterPro" id="IPR005864">
    <property type="entry name" value="ATP_synth_F0_bsu_bac"/>
</dbReference>
<accession>A0A4R1LW97</accession>
<dbReference type="InterPro" id="IPR050059">
    <property type="entry name" value="ATP_synthase_B_chain"/>
</dbReference>
<evidence type="ECO:0000313" key="18">
    <source>
        <dbReference type="EMBL" id="TCK83405.1"/>
    </source>
</evidence>
<dbReference type="Gene3D" id="1.20.5.620">
    <property type="entry name" value="F1F0 ATP synthase subunit B, membrane domain"/>
    <property type="match status" value="1"/>
</dbReference>
<keyword evidence="7 15" id="KW-1133">Transmembrane helix</keyword>
<keyword evidence="17" id="KW-0175">Coiled coil</keyword>
<evidence type="ECO:0000256" key="15">
    <source>
        <dbReference type="HAMAP-Rule" id="MF_01398"/>
    </source>
</evidence>
<keyword evidence="6 15" id="KW-0375">Hydrogen ion transport</keyword>
<evidence type="ECO:0000256" key="6">
    <source>
        <dbReference type="ARBA" id="ARBA00022781"/>
    </source>
</evidence>
<keyword evidence="9 15" id="KW-0472">Membrane</keyword>
<dbReference type="RefSeq" id="WP_132224363.1">
    <property type="nucleotide sequence ID" value="NZ_SMGO01000002.1"/>
</dbReference>
<dbReference type="PANTHER" id="PTHR33445">
    <property type="entry name" value="ATP SYNTHASE SUBUNIT B', CHLOROPLASTIC"/>
    <property type="match status" value="1"/>
</dbReference>
<organism evidence="18 19">
    <name type="scientific">Albibacterium bauzanense</name>
    <dbReference type="NCBI Taxonomy" id="653929"/>
    <lineage>
        <taxon>Bacteria</taxon>
        <taxon>Pseudomonadati</taxon>
        <taxon>Bacteroidota</taxon>
        <taxon>Sphingobacteriia</taxon>
        <taxon>Sphingobacteriales</taxon>
        <taxon>Sphingobacteriaceae</taxon>
        <taxon>Albibacterium</taxon>
    </lineage>
</organism>
<comment type="subcellular location">
    <subcellularLocation>
        <location evidence="15">Cell membrane</location>
        <topology evidence="15">Single-pass membrane protein</topology>
    </subcellularLocation>
    <subcellularLocation>
        <location evidence="14">Endomembrane system</location>
        <topology evidence="14">Single-pass membrane protein</topology>
    </subcellularLocation>
</comment>
<dbReference type="GO" id="GO:0045259">
    <property type="term" value="C:proton-transporting ATP synthase complex"/>
    <property type="evidence" value="ECO:0007669"/>
    <property type="project" value="UniProtKB-KW"/>
</dbReference>
<keyword evidence="3 15" id="KW-1003">Cell membrane</keyword>
<gene>
    <name evidence="15" type="primary">atpF</name>
    <name evidence="18" type="ORF">C8N28_2006</name>
</gene>
<dbReference type="SUPFAM" id="SSF81573">
    <property type="entry name" value="F1F0 ATP synthase subunit B, membrane domain"/>
    <property type="match status" value="1"/>
</dbReference>
<dbReference type="GO" id="GO:0005886">
    <property type="term" value="C:plasma membrane"/>
    <property type="evidence" value="ECO:0007669"/>
    <property type="project" value="UniProtKB-SubCell"/>
</dbReference>